<dbReference type="FunFam" id="2.120.10.90:FF:000005">
    <property type="entry name" value="DNA topoisomerase 4 subunit A"/>
    <property type="match status" value="1"/>
</dbReference>
<evidence type="ECO:0000313" key="14">
    <source>
        <dbReference type="Proteomes" id="UP000235589"/>
    </source>
</evidence>
<protein>
    <recommendedName>
        <fullName evidence="9">DNA gyrase subunit A</fullName>
        <ecNumber evidence="9">5.6.2.2</ecNumber>
    </recommendedName>
</protein>
<feature type="active site" description="O-(5'-phospho-DNA)-tyrosine intermediate" evidence="9 10">
    <location>
        <position position="133"/>
    </location>
</feature>
<keyword evidence="9" id="KW-0963">Cytoplasm</keyword>
<evidence type="ECO:0000256" key="7">
    <source>
        <dbReference type="ARBA" id="ARBA00023235"/>
    </source>
</evidence>
<comment type="catalytic activity">
    <reaction evidence="1 9 10">
        <text>ATP-dependent breakage, passage and rejoining of double-stranded DNA.</text>
        <dbReference type="EC" id="5.6.2.2"/>
    </reaction>
</comment>
<keyword evidence="5 9" id="KW-0799">Topoisomerase</keyword>
<dbReference type="EMBL" id="CP020991">
    <property type="protein sequence ID" value="AUO19404.1"/>
    <property type="molecule type" value="Genomic_DNA"/>
</dbReference>
<dbReference type="FunFam" id="3.90.199.10:FF:000001">
    <property type="entry name" value="DNA gyrase subunit A"/>
    <property type="match status" value="1"/>
</dbReference>
<dbReference type="InterPro" id="IPR013760">
    <property type="entry name" value="Topo_IIA-like_dom_sf"/>
</dbReference>
<feature type="region of interest" description="Disordered" evidence="11">
    <location>
        <begin position="818"/>
        <end position="861"/>
    </location>
</feature>
<dbReference type="GO" id="GO:0005524">
    <property type="term" value="F:ATP binding"/>
    <property type="evidence" value="ECO:0007669"/>
    <property type="project" value="UniProtKB-UniRule"/>
</dbReference>
<dbReference type="KEGG" id="mpec:B9O19_01243"/>
<dbReference type="GO" id="GO:0003677">
    <property type="term" value="F:DNA binding"/>
    <property type="evidence" value="ECO:0007669"/>
    <property type="project" value="UniProtKB-UniRule"/>
</dbReference>
<dbReference type="FunFam" id="1.10.268.10:FF:000001">
    <property type="entry name" value="DNA gyrase subunit A"/>
    <property type="match status" value="1"/>
</dbReference>
<evidence type="ECO:0000256" key="3">
    <source>
        <dbReference type="ARBA" id="ARBA00022741"/>
    </source>
</evidence>
<dbReference type="CDD" id="cd00187">
    <property type="entry name" value="TOP4c"/>
    <property type="match status" value="1"/>
</dbReference>
<evidence type="ECO:0000259" key="12">
    <source>
        <dbReference type="PROSITE" id="PS52040"/>
    </source>
</evidence>
<feature type="short sequence motif" description="GyrA-box" evidence="9">
    <location>
        <begin position="535"/>
        <end position="541"/>
    </location>
</feature>
<evidence type="ECO:0000313" key="13">
    <source>
        <dbReference type="EMBL" id="AUO19404.1"/>
    </source>
</evidence>
<dbReference type="Gene3D" id="1.10.268.10">
    <property type="entry name" value="Topoisomerase, domain 3"/>
    <property type="match status" value="1"/>
</dbReference>
<dbReference type="SUPFAM" id="SSF56719">
    <property type="entry name" value="Type II DNA topoisomerase"/>
    <property type="match status" value="1"/>
</dbReference>
<dbReference type="PANTHER" id="PTHR43493:SF5">
    <property type="entry name" value="DNA GYRASE SUBUNIT A, CHLOROPLASTIC_MITOCHONDRIAL"/>
    <property type="match status" value="1"/>
</dbReference>
<dbReference type="InterPro" id="IPR005743">
    <property type="entry name" value="GyrA"/>
</dbReference>
<organism evidence="13 14">
    <name type="scientific">Monoglobus pectinilyticus</name>
    <dbReference type="NCBI Taxonomy" id="1981510"/>
    <lineage>
        <taxon>Bacteria</taxon>
        <taxon>Bacillati</taxon>
        <taxon>Bacillota</taxon>
        <taxon>Clostridia</taxon>
        <taxon>Monoglobales</taxon>
        <taxon>Monoglobaceae</taxon>
        <taxon>Monoglobus</taxon>
    </lineage>
</organism>
<dbReference type="InterPro" id="IPR050220">
    <property type="entry name" value="Type_II_DNA_Topoisomerases"/>
</dbReference>
<keyword evidence="7 9" id="KW-0413">Isomerase</keyword>
<evidence type="ECO:0000256" key="9">
    <source>
        <dbReference type="HAMAP-Rule" id="MF_01897"/>
    </source>
</evidence>
<dbReference type="Pfam" id="PF00521">
    <property type="entry name" value="DNA_topoisoIV"/>
    <property type="match status" value="1"/>
</dbReference>
<dbReference type="NCBIfam" id="TIGR01063">
    <property type="entry name" value="gyrA"/>
    <property type="match status" value="1"/>
</dbReference>
<comment type="miscellaneous">
    <text evidence="9">Few gyrases are as efficient as E.coli at forming negative supercoils. Not all organisms have 2 type II topoisomerases; in organisms with a single type II topoisomerase this enzyme also has to decatenate newly replicated chromosomes.</text>
</comment>
<evidence type="ECO:0000256" key="4">
    <source>
        <dbReference type="ARBA" id="ARBA00022840"/>
    </source>
</evidence>
<dbReference type="Gene3D" id="2.120.10.90">
    <property type="entry name" value="DNA gyrase/topoisomerase IV, subunit A, C-terminal"/>
    <property type="match status" value="1"/>
</dbReference>
<dbReference type="EC" id="5.6.2.2" evidence="9"/>
<dbReference type="SMART" id="SM00434">
    <property type="entry name" value="TOP4c"/>
    <property type="match status" value="1"/>
</dbReference>
<dbReference type="GO" id="GO:0009330">
    <property type="term" value="C:DNA topoisomerase type II (double strand cut, ATP-hydrolyzing) complex"/>
    <property type="evidence" value="ECO:0007669"/>
    <property type="project" value="TreeGrafter"/>
</dbReference>
<sequence length="861" mass="96873">MASRDKSNEPMFDPAKLNIIPVDLDNEMKKSYIDYSMSVIVGRALPDVRDGLKPVHRRILYAMYEDGITPDKAYRKCATTVGNVLGRYHPHGDASVYDAMVRMAQDFSMRYPTVDGHGNFGSVDGDGAAAYRYTEARMSKLSLNMLTDIDKETVDFMPNFDESRQEPVVLPSRIPHLLVNGSDGIAVGMATKIPPHNLGEVIDGVIALIDNPDITVDELMEYIPGPDFPTGAQIMGTSGIRAAYTTGRGKLKIRARAEIEPWKETRERIIVTEIPYMVNKARLIEKIADLVHEKRIDGISDLRDESDRDGLRIVIELKRDANASIVLNQLYKYTQLEDTFSIIMLALVDRTSPQVLSLKQILEQYVDFQKEVIVRRTKYDKKKAEARAHILQGLKIALDNIDEVIDIIKNSYNDAKPRLIERFSFTDIQAQAILDMRLGRLAGMEREKVENELKEITELIEHLAEILGSEQMVLDIIKKEITEIRDKFSDERRTSIEPVVDDIDIEDLIAEEDNVITMTHQGYIKRLPVDTYKSQHRGGKGIVGMQTKEEDFVSTMFVSSTHSYIMLFTNTGRMFRIKAYRIPEASRQAKGTAIVNLLDLAPGETISALIPIREYTEGQYLTMCTKNGIIKKTDIMDYQNAPKGGKIAIKLDDDDELLRVKLTNGDTDLFIGTHKGKMIRFNEKDVRELGRVSRGVRAIKLEDDDYVVGMSVYRDGGKMLVVSENGFGKKTELEEYKTQSRGGKGCSTYKISPETGNVSGIKVVSPEDDIIIITSEGVIIRLDSEDISTYSRVTKGVRLMRLAEGVKVATIARVEKEQEFEEEVDSLESKGTVETSEPTETMESVEDTELSEATEPTDENI</sequence>
<keyword evidence="3 9" id="KW-0547">Nucleotide-binding</keyword>
<proteinExistence type="inferred from homology"/>
<dbReference type="GeneID" id="98062645"/>
<evidence type="ECO:0000256" key="8">
    <source>
        <dbReference type="ARBA" id="ARBA00063644"/>
    </source>
</evidence>
<evidence type="ECO:0000256" key="6">
    <source>
        <dbReference type="ARBA" id="ARBA00023125"/>
    </source>
</evidence>
<keyword evidence="6 9" id="KW-0238">DNA-binding</keyword>
<reference evidence="13 14" key="1">
    <citation type="submission" date="2017-04" db="EMBL/GenBank/DDBJ databases">
        <title>Monoglobus pectinilyticus 14 draft genome.</title>
        <authorList>
            <person name="Kim C."/>
            <person name="Rosendale D.I."/>
            <person name="Kelly W.J."/>
            <person name="Tannock G.W."/>
            <person name="Patchett M.L."/>
            <person name="Jordens J.Z."/>
        </authorList>
    </citation>
    <scope>NUCLEOTIDE SEQUENCE [LARGE SCALE GENOMIC DNA]</scope>
    <source>
        <strain evidence="13 14">14</strain>
    </source>
</reference>
<comment type="function">
    <text evidence="9">A type II topoisomerase that negatively supercoils closed circular double-stranded (ds) DNA in an ATP-dependent manner to modulate DNA topology and maintain chromosomes in an underwound state. Negative supercoiling favors strand separation, and DNA replication, transcription, recombination and repair, all of which involve strand separation. Also able to catalyze the interconversion of other topological isomers of dsDNA rings, including catenanes and knotted rings. Type II topoisomerases break and join 2 DNA strands simultaneously in an ATP-dependent manner.</text>
</comment>
<dbReference type="Proteomes" id="UP000235589">
    <property type="component" value="Chromosome"/>
</dbReference>
<dbReference type="AlphaFoldDB" id="A0A2K9P2A6"/>
<dbReference type="PROSITE" id="PS52040">
    <property type="entry name" value="TOPO_IIA"/>
    <property type="match status" value="1"/>
</dbReference>
<evidence type="ECO:0000256" key="1">
    <source>
        <dbReference type="ARBA" id="ARBA00000185"/>
    </source>
</evidence>
<dbReference type="SUPFAM" id="SSF101904">
    <property type="entry name" value="GyrA/ParC C-terminal domain-like"/>
    <property type="match status" value="1"/>
</dbReference>
<comment type="subunit">
    <text evidence="8">Heterotetramer composed of ParC and ParE.</text>
</comment>
<dbReference type="GO" id="GO:0034335">
    <property type="term" value="F:DNA negative supercoiling activity"/>
    <property type="evidence" value="ECO:0007669"/>
    <property type="project" value="UniProtKB-ARBA"/>
</dbReference>
<name>A0A2K9P2A6_9FIRM</name>
<dbReference type="NCBIfam" id="NF004044">
    <property type="entry name" value="PRK05561.1"/>
    <property type="match status" value="1"/>
</dbReference>
<dbReference type="InterPro" id="IPR013757">
    <property type="entry name" value="Topo_IIA_A_a_sf"/>
</dbReference>
<comment type="subunit">
    <text evidence="9">Heterotetramer, composed of two GyrA and two GyrB chains. In the heterotetramer, GyrA contains the active site tyrosine that forms a transient covalent intermediate with DNA, while GyrB binds cofactors and catalyzes ATP hydrolysis.</text>
</comment>
<feature type="compositionally biased region" description="Acidic residues" evidence="11">
    <location>
        <begin position="843"/>
        <end position="861"/>
    </location>
</feature>
<dbReference type="PANTHER" id="PTHR43493">
    <property type="entry name" value="DNA GYRASE/TOPOISOMERASE SUBUNIT A"/>
    <property type="match status" value="1"/>
</dbReference>
<dbReference type="HAMAP" id="MF_01897">
    <property type="entry name" value="GyrA"/>
    <property type="match status" value="1"/>
</dbReference>
<evidence type="ECO:0000256" key="10">
    <source>
        <dbReference type="PROSITE-ProRule" id="PRU01384"/>
    </source>
</evidence>
<evidence type="ECO:0000256" key="2">
    <source>
        <dbReference type="ARBA" id="ARBA00008263"/>
    </source>
</evidence>
<comment type="subcellular location">
    <subcellularLocation>
        <location evidence="9">Cytoplasm</location>
    </subcellularLocation>
</comment>
<dbReference type="GO" id="GO:0005737">
    <property type="term" value="C:cytoplasm"/>
    <property type="evidence" value="ECO:0007669"/>
    <property type="project" value="UniProtKB-SubCell"/>
</dbReference>
<dbReference type="GO" id="GO:0005694">
    <property type="term" value="C:chromosome"/>
    <property type="evidence" value="ECO:0007669"/>
    <property type="project" value="InterPro"/>
</dbReference>
<dbReference type="GO" id="GO:0006261">
    <property type="term" value="P:DNA-templated DNA replication"/>
    <property type="evidence" value="ECO:0007669"/>
    <property type="project" value="UniProtKB-UniRule"/>
</dbReference>
<evidence type="ECO:0000256" key="5">
    <source>
        <dbReference type="ARBA" id="ARBA00023029"/>
    </source>
</evidence>
<dbReference type="NCBIfam" id="NF004043">
    <property type="entry name" value="PRK05560.1"/>
    <property type="match status" value="1"/>
</dbReference>
<comment type="similarity">
    <text evidence="2 9">Belongs to the type II topoisomerase GyrA/ParC subunit family.</text>
</comment>
<feature type="domain" description="Topo IIA-type catalytic" evidence="12">
    <location>
        <begin position="45"/>
        <end position="508"/>
    </location>
</feature>
<feature type="compositionally biased region" description="Polar residues" evidence="11">
    <location>
        <begin position="832"/>
        <end position="842"/>
    </location>
</feature>
<dbReference type="InterPro" id="IPR006691">
    <property type="entry name" value="GyrA/parC_rep"/>
</dbReference>
<dbReference type="InterPro" id="IPR035516">
    <property type="entry name" value="Gyrase/topoIV_suA_C"/>
</dbReference>
<dbReference type="Pfam" id="PF03989">
    <property type="entry name" value="DNA_gyraseA_C"/>
    <property type="match status" value="6"/>
</dbReference>
<dbReference type="Gene3D" id="3.90.199.10">
    <property type="entry name" value="Topoisomerase II, domain 5"/>
    <property type="match status" value="1"/>
</dbReference>
<dbReference type="Gene3D" id="3.30.1360.40">
    <property type="match status" value="1"/>
</dbReference>
<dbReference type="RefSeq" id="WP_330400509.1">
    <property type="nucleotide sequence ID" value="NZ_CP020991.1"/>
</dbReference>
<dbReference type="InterPro" id="IPR013758">
    <property type="entry name" value="Topo_IIA_A/C_ab"/>
</dbReference>
<keyword evidence="14" id="KW-1185">Reference proteome</keyword>
<accession>A0A2K9P2A6</accession>
<keyword evidence="4 9" id="KW-0067">ATP-binding</keyword>
<dbReference type="FunFam" id="3.30.1360.40:FF:000002">
    <property type="entry name" value="DNA gyrase subunit A"/>
    <property type="match status" value="1"/>
</dbReference>
<evidence type="ECO:0000256" key="11">
    <source>
        <dbReference type="SAM" id="MobiDB-lite"/>
    </source>
</evidence>
<dbReference type="InterPro" id="IPR002205">
    <property type="entry name" value="Topo_IIA_dom_A"/>
</dbReference>
<dbReference type="GO" id="GO:0006265">
    <property type="term" value="P:DNA topological change"/>
    <property type="evidence" value="ECO:0007669"/>
    <property type="project" value="UniProtKB-UniRule"/>
</dbReference>
<gene>
    <name evidence="9" type="primary">gyrA</name>
    <name evidence="13" type="ORF">B9O19_01243</name>
</gene>